<dbReference type="PANTHER" id="PTHR24126:SF14">
    <property type="entry name" value="ANK_REP_REGION DOMAIN-CONTAINING PROTEIN"/>
    <property type="match status" value="1"/>
</dbReference>
<reference evidence="5" key="1">
    <citation type="submission" date="2023-08" db="EMBL/GenBank/DDBJ databases">
        <authorList>
            <person name="Chen Y."/>
            <person name="Shah S."/>
            <person name="Dougan E. K."/>
            <person name="Thang M."/>
            <person name="Chan C."/>
        </authorList>
    </citation>
    <scope>NUCLEOTIDE SEQUENCE</scope>
</reference>
<feature type="repeat" description="ANK" evidence="3">
    <location>
        <begin position="97"/>
        <end position="129"/>
    </location>
</feature>
<name>A0AA36JIX0_9DINO</name>
<protein>
    <submittedName>
        <fullName evidence="5">Uncharacterized protein</fullName>
    </submittedName>
</protein>
<keyword evidence="2 3" id="KW-0040">ANK repeat</keyword>
<evidence type="ECO:0000256" key="1">
    <source>
        <dbReference type="ARBA" id="ARBA00022737"/>
    </source>
</evidence>
<keyword evidence="6" id="KW-1185">Reference proteome</keyword>
<dbReference type="PROSITE" id="PS50297">
    <property type="entry name" value="ANK_REP_REGION"/>
    <property type="match status" value="2"/>
</dbReference>
<feature type="region of interest" description="Disordered" evidence="4">
    <location>
        <begin position="191"/>
        <end position="211"/>
    </location>
</feature>
<dbReference type="EMBL" id="CAUJNA010003658">
    <property type="protein sequence ID" value="CAJ1407073.1"/>
    <property type="molecule type" value="Genomic_DNA"/>
</dbReference>
<accession>A0AA36JIX0</accession>
<dbReference type="SMART" id="SM00248">
    <property type="entry name" value="ANK"/>
    <property type="match status" value="2"/>
</dbReference>
<dbReference type="Pfam" id="PF12796">
    <property type="entry name" value="Ank_2"/>
    <property type="match status" value="1"/>
</dbReference>
<evidence type="ECO:0000313" key="5">
    <source>
        <dbReference type="EMBL" id="CAJ1407073.1"/>
    </source>
</evidence>
<evidence type="ECO:0000313" key="6">
    <source>
        <dbReference type="Proteomes" id="UP001178507"/>
    </source>
</evidence>
<organism evidence="5 6">
    <name type="scientific">Effrenium voratum</name>
    <dbReference type="NCBI Taxonomy" id="2562239"/>
    <lineage>
        <taxon>Eukaryota</taxon>
        <taxon>Sar</taxon>
        <taxon>Alveolata</taxon>
        <taxon>Dinophyceae</taxon>
        <taxon>Suessiales</taxon>
        <taxon>Symbiodiniaceae</taxon>
        <taxon>Effrenium</taxon>
    </lineage>
</organism>
<dbReference type="InterPro" id="IPR002110">
    <property type="entry name" value="Ankyrin_rpt"/>
</dbReference>
<evidence type="ECO:0000256" key="4">
    <source>
        <dbReference type="SAM" id="MobiDB-lite"/>
    </source>
</evidence>
<dbReference type="Proteomes" id="UP001178507">
    <property type="component" value="Unassembled WGS sequence"/>
</dbReference>
<feature type="repeat" description="ANK" evidence="3">
    <location>
        <begin position="130"/>
        <end position="162"/>
    </location>
</feature>
<keyword evidence="1" id="KW-0677">Repeat</keyword>
<evidence type="ECO:0000256" key="3">
    <source>
        <dbReference type="PROSITE-ProRule" id="PRU00023"/>
    </source>
</evidence>
<proteinExistence type="predicted"/>
<dbReference type="SUPFAM" id="SSF48403">
    <property type="entry name" value="Ankyrin repeat"/>
    <property type="match status" value="1"/>
</dbReference>
<dbReference type="InterPro" id="IPR036770">
    <property type="entry name" value="Ankyrin_rpt-contain_sf"/>
</dbReference>
<evidence type="ECO:0000256" key="2">
    <source>
        <dbReference type="ARBA" id="ARBA00023043"/>
    </source>
</evidence>
<dbReference type="Gene3D" id="1.25.40.20">
    <property type="entry name" value="Ankyrin repeat-containing domain"/>
    <property type="match status" value="1"/>
</dbReference>
<dbReference type="PROSITE" id="PS50088">
    <property type="entry name" value="ANK_REPEAT"/>
    <property type="match status" value="2"/>
</dbReference>
<dbReference type="AlphaFoldDB" id="A0AA36JIX0"/>
<dbReference type="PANTHER" id="PTHR24126">
    <property type="entry name" value="ANKYRIN REPEAT, PH AND SEC7 DOMAIN CONTAINING PROTEIN SECG-RELATED"/>
    <property type="match status" value="1"/>
</dbReference>
<comment type="caution">
    <text evidence="5">The sequence shown here is derived from an EMBL/GenBank/DDBJ whole genome shotgun (WGS) entry which is preliminary data.</text>
</comment>
<sequence>MGASCACDKSAGEKVIIQAIPASCCTNIQSANEDSKGVLNQRLLRASRDNDIGGLKLALEEGAYLETRRPFVMRPKPPTSMWDNDADWPVKKKGPKEGMTPLMYASLNGSLSAVHMLLQARANAMAKDEDGLRPLHFAAQSAAKEVCGLLVQKKADVAAVDDEGKTAIECLPGEELTSEVQKRFWEELLGSGPLPRSKPREQAAKQVAATLPDQDNLEADLLWLANEPIRKA</sequence>
<gene>
    <name evidence="5" type="ORF">EVOR1521_LOCUS28866</name>
</gene>